<dbReference type="SUPFAM" id="SSF56801">
    <property type="entry name" value="Acetyl-CoA synthetase-like"/>
    <property type="match status" value="1"/>
</dbReference>
<sequence>MTATLGTSINPSALRESVERSYAGSSFLRAKLDAAGISPSTITDAADLTRLPFTTKADIRDTPLVDYTAVPLAAVARVHSSSGTTGRRTVCAYTLTDIENWTEMFARCYAYAGVGKGDRVQIAVGYGMWTAGAGFQGGAERAGALAVPTGPGNTELQLEMLRTMGSTVLGATSSFALLLAELVEAQGLQDQLALRTGILGSERWGERTRSAIESRLGITTYDIYGLTELWGPGAGIECATHDGIHVWSDHYHVEIVDPETLEPVPPGTLGEVVVTTLTKQATPLIRYRTRDLTYLYADPCPCGSPYPRIARLAGRSDDQVKVRGVIFLPAQVDMVLAEVDGCGSEFQAHVGRGLDGRDVVSLKVEAEDRPGLYEELVHRLRTRIGLRLDVELVPLATLPRSERKTRRVFDHREH</sequence>
<dbReference type="Gene3D" id="3.40.50.12780">
    <property type="entry name" value="N-terminal domain of ligase-like"/>
    <property type="match status" value="1"/>
</dbReference>
<evidence type="ECO:0000256" key="4">
    <source>
        <dbReference type="ARBA" id="ARBA00060591"/>
    </source>
</evidence>
<gene>
    <name evidence="11" type="ORF">EV192_103707</name>
</gene>
<dbReference type="EMBL" id="SLWS01000003">
    <property type="protein sequence ID" value="TCO61123.1"/>
    <property type="molecule type" value="Genomic_DNA"/>
</dbReference>
<evidence type="ECO:0000259" key="9">
    <source>
        <dbReference type="Pfam" id="PF00501"/>
    </source>
</evidence>
<evidence type="ECO:0000256" key="5">
    <source>
        <dbReference type="ARBA" id="ARBA00061566"/>
    </source>
</evidence>
<dbReference type="CDD" id="cd05913">
    <property type="entry name" value="PaaK"/>
    <property type="match status" value="1"/>
</dbReference>
<keyword evidence="12" id="KW-1185">Reference proteome</keyword>
<evidence type="ECO:0000256" key="8">
    <source>
        <dbReference type="ARBA" id="ARBA00075111"/>
    </source>
</evidence>
<dbReference type="AlphaFoldDB" id="A0A4R2JM10"/>
<dbReference type="InterPro" id="IPR028154">
    <property type="entry name" value="AMP-dep_Lig_C"/>
</dbReference>
<accession>A0A4R2JM10</accession>
<dbReference type="GO" id="GO:0010124">
    <property type="term" value="P:phenylacetate catabolic process"/>
    <property type="evidence" value="ECO:0007669"/>
    <property type="project" value="InterPro"/>
</dbReference>
<comment type="subunit">
    <text evidence="1">Monomer.</text>
</comment>
<dbReference type="InterPro" id="IPR042099">
    <property type="entry name" value="ANL_N_sf"/>
</dbReference>
<dbReference type="PANTHER" id="PTHR43845:SF1">
    <property type="entry name" value="BLR5969 PROTEIN"/>
    <property type="match status" value="1"/>
</dbReference>
<keyword evidence="2 11" id="KW-0436">Ligase</keyword>
<feature type="domain" description="AMP-dependent synthetase/ligase" evidence="9">
    <location>
        <begin position="71"/>
        <end position="275"/>
    </location>
</feature>
<keyword evidence="3" id="KW-0547">Nucleotide-binding</keyword>
<comment type="pathway">
    <text evidence="4">Aromatic compound metabolism; phenylacetate degradation.</text>
</comment>
<dbReference type="GO" id="GO:0047475">
    <property type="term" value="F:phenylacetate-CoA ligase activity"/>
    <property type="evidence" value="ECO:0007669"/>
    <property type="project" value="UniProtKB-EC"/>
</dbReference>
<reference evidence="11 12" key="1">
    <citation type="submission" date="2019-03" db="EMBL/GenBank/DDBJ databases">
        <title>Genomic Encyclopedia of Type Strains, Phase IV (KMG-IV): sequencing the most valuable type-strain genomes for metagenomic binning, comparative biology and taxonomic classification.</title>
        <authorList>
            <person name="Goeker M."/>
        </authorList>
    </citation>
    <scope>NUCLEOTIDE SEQUENCE [LARGE SCALE GENOMIC DNA]</scope>
    <source>
        <strain evidence="11 12">DSM 45934</strain>
    </source>
</reference>
<evidence type="ECO:0000313" key="11">
    <source>
        <dbReference type="EMBL" id="TCO61123.1"/>
    </source>
</evidence>
<dbReference type="Proteomes" id="UP000295680">
    <property type="component" value="Unassembled WGS sequence"/>
</dbReference>
<evidence type="ECO:0000313" key="12">
    <source>
        <dbReference type="Proteomes" id="UP000295680"/>
    </source>
</evidence>
<dbReference type="PANTHER" id="PTHR43845">
    <property type="entry name" value="BLR5969 PROTEIN"/>
    <property type="match status" value="1"/>
</dbReference>
<dbReference type="GO" id="GO:0000166">
    <property type="term" value="F:nucleotide binding"/>
    <property type="evidence" value="ECO:0007669"/>
    <property type="project" value="UniProtKB-KW"/>
</dbReference>
<organism evidence="11 12">
    <name type="scientific">Actinocrispum wychmicini</name>
    <dbReference type="NCBI Taxonomy" id="1213861"/>
    <lineage>
        <taxon>Bacteria</taxon>
        <taxon>Bacillati</taxon>
        <taxon>Actinomycetota</taxon>
        <taxon>Actinomycetes</taxon>
        <taxon>Pseudonocardiales</taxon>
        <taxon>Pseudonocardiaceae</taxon>
        <taxon>Actinocrispum</taxon>
    </lineage>
</organism>
<feature type="domain" description="AMP-dependent ligase C-terminal" evidence="10">
    <location>
        <begin position="324"/>
        <end position="412"/>
    </location>
</feature>
<dbReference type="Gene3D" id="3.30.300.30">
    <property type="match status" value="1"/>
</dbReference>
<evidence type="ECO:0000259" key="10">
    <source>
        <dbReference type="Pfam" id="PF14535"/>
    </source>
</evidence>
<dbReference type="FunFam" id="3.40.50.12780:FF:000016">
    <property type="entry name" value="Phenylacetate-coenzyme A ligase"/>
    <property type="match status" value="1"/>
</dbReference>
<name>A0A4R2JM10_9PSEU</name>
<dbReference type="OrthoDB" id="580775at2"/>
<evidence type="ECO:0000256" key="7">
    <source>
        <dbReference type="ARBA" id="ARBA00068695"/>
    </source>
</evidence>
<dbReference type="RefSeq" id="WP_132116603.1">
    <property type="nucleotide sequence ID" value="NZ_SLWS01000003.1"/>
</dbReference>
<comment type="similarity">
    <text evidence="5">Belongs to the phenylacetyl-CoA ligase family.</text>
</comment>
<dbReference type="EC" id="6.2.1.30" evidence="6"/>
<proteinExistence type="inferred from homology"/>
<evidence type="ECO:0000256" key="3">
    <source>
        <dbReference type="ARBA" id="ARBA00022741"/>
    </source>
</evidence>
<dbReference type="InterPro" id="IPR045851">
    <property type="entry name" value="AMP-bd_C_sf"/>
</dbReference>
<protein>
    <recommendedName>
        <fullName evidence="7">Phenylacetate-coenzyme A ligase</fullName>
        <ecNumber evidence="6">6.2.1.30</ecNumber>
    </recommendedName>
    <alternativeName>
        <fullName evidence="8">Phenylacetyl-CoA ligase</fullName>
    </alternativeName>
</protein>
<dbReference type="InterPro" id="IPR000873">
    <property type="entry name" value="AMP-dep_synth/lig_dom"/>
</dbReference>
<dbReference type="Pfam" id="PF14535">
    <property type="entry name" value="AMP-binding_C_2"/>
    <property type="match status" value="1"/>
</dbReference>
<evidence type="ECO:0000256" key="1">
    <source>
        <dbReference type="ARBA" id="ARBA00011245"/>
    </source>
</evidence>
<evidence type="ECO:0000256" key="2">
    <source>
        <dbReference type="ARBA" id="ARBA00022598"/>
    </source>
</evidence>
<dbReference type="InterPro" id="IPR011880">
    <property type="entry name" value="PA_CoA_ligase"/>
</dbReference>
<dbReference type="Pfam" id="PF00501">
    <property type="entry name" value="AMP-binding"/>
    <property type="match status" value="1"/>
</dbReference>
<evidence type="ECO:0000256" key="6">
    <source>
        <dbReference type="ARBA" id="ARBA00066629"/>
    </source>
</evidence>
<comment type="caution">
    <text evidence="11">The sequence shown here is derived from an EMBL/GenBank/DDBJ whole genome shotgun (WGS) entry which is preliminary data.</text>
</comment>